<dbReference type="RefSeq" id="WP_009133335.1">
    <property type="nucleotide sequence ID" value="NZ_CP102250.1"/>
</dbReference>
<dbReference type="Pfam" id="PF14542">
    <property type="entry name" value="Acetyltransf_CG"/>
    <property type="match status" value="1"/>
</dbReference>
<protein>
    <recommendedName>
        <fullName evidence="1">N-acetyltransferase domain-containing protein</fullName>
    </recommendedName>
</protein>
<dbReference type="Gene3D" id="3.40.630.30">
    <property type="match status" value="1"/>
</dbReference>
<evidence type="ECO:0000313" key="3">
    <source>
        <dbReference type="Proteomes" id="UP000006008"/>
    </source>
</evidence>
<name>G5H6G9_9BACT</name>
<dbReference type="HOGENOM" id="CLU_132888_2_1_10"/>
<feature type="domain" description="N-acetyltransferase" evidence="1">
    <location>
        <begin position="5"/>
        <end position="93"/>
    </location>
</feature>
<dbReference type="PATRIC" id="fig|742725.3.peg.578"/>
<dbReference type="OrthoDB" id="1120671at2"/>
<dbReference type="Proteomes" id="UP000006008">
    <property type="component" value="Unassembled WGS sequence"/>
</dbReference>
<dbReference type="PROSITE" id="PS51729">
    <property type="entry name" value="GNAT_YJDJ"/>
    <property type="match status" value="1"/>
</dbReference>
<dbReference type="AlphaFoldDB" id="G5H6G9"/>
<dbReference type="STRING" id="742725.HMPREF9450_00529"/>
<dbReference type="InterPro" id="IPR031165">
    <property type="entry name" value="GNAT_YJDJ"/>
</dbReference>
<dbReference type="EMBL" id="ADLD01000005">
    <property type="protein sequence ID" value="EHB92980.1"/>
    <property type="molecule type" value="Genomic_DNA"/>
</dbReference>
<accession>G5H6G9</accession>
<keyword evidence="3" id="KW-1185">Reference proteome</keyword>
<proteinExistence type="predicted"/>
<comment type="caution">
    <text evidence="2">The sequence shown here is derived from an EMBL/GenBank/DDBJ whole genome shotgun (WGS) entry which is preliminary data.</text>
</comment>
<dbReference type="InterPro" id="IPR016181">
    <property type="entry name" value="Acyl_CoA_acyltransferase"/>
</dbReference>
<reference evidence="2 3" key="1">
    <citation type="submission" date="2011-08" db="EMBL/GenBank/DDBJ databases">
        <title>The Genome Sequence of Alistipes indistinctus YIT 12060.</title>
        <authorList>
            <consortium name="The Broad Institute Genome Sequencing Platform"/>
            <person name="Earl A."/>
            <person name="Ward D."/>
            <person name="Feldgarden M."/>
            <person name="Gevers D."/>
            <person name="Morotomi M."/>
            <person name="Young S.K."/>
            <person name="Zeng Q."/>
            <person name="Gargeya S."/>
            <person name="Fitzgerald M."/>
            <person name="Haas B."/>
            <person name="Abouelleil A."/>
            <person name="Alvarado L."/>
            <person name="Arachchi H.M."/>
            <person name="Berlin A."/>
            <person name="Brown A."/>
            <person name="Chapman S.B."/>
            <person name="Chen Z."/>
            <person name="Dunbar C."/>
            <person name="Freedman E."/>
            <person name="Gearin G."/>
            <person name="Gellesch M."/>
            <person name="Goldberg J."/>
            <person name="Griggs A."/>
            <person name="Gujja S."/>
            <person name="Heiman D."/>
            <person name="Howarth C."/>
            <person name="Larson L."/>
            <person name="Lui A."/>
            <person name="MacDonald P.J.P."/>
            <person name="Montmayeur A."/>
            <person name="Murphy C."/>
            <person name="Neiman D."/>
            <person name="Pearson M."/>
            <person name="Priest M."/>
            <person name="Roberts A."/>
            <person name="Saif S."/>
            <person name="Shea T."/>
            <person name="Shenoy N."/>
            <person name="Sisk P."/>
            <person name="Stolte C."/>
            <person name="Sykes S."/>
            <person name="Wortman J."/>
            <person name="Nusbaum C."/>
            <person name="Birren B."/>
        </authorList>
    </citation>
    <scope>NUCLEOTIDE SEQUENCE [LARGE SCALE GENOMIC DNA]</scope>
    <source>
        <strain evidence="2 3">YIT 12060</strain>
    </source>
</reference>
<evidence type="ECO:0000259" key="1">
    <source>
        <dbReference type="PROSITE" id="PS51729"/>
    </source>
</evidence>
<evidence type="ECO:0000313" key="2">
    <source>
        <dbReference type="EMBL" id="EHB92980.1"/>
    </source>
</evidence>
<sequence>MKMEHIRGDRKGFFRAVDGSVEAGLISYVDAEPDRMIIDHTEVAGHYSGEGVGKLLVVTLAEYARANSRKVIPLCSFARAVFDKMLGIRDVLVR</sequence>
<dbReference type="eggNOG" id="COG2388">
    <property type="taxonomic scope" value="Bacteria"/>
</dbReference>
<gene>
    <name evidence="2" type="ORF">HMPREF9450_00529</name>
</gene>
<organism evidence="2 3">
    <name type="scientific">Alistipes indistinctus YIT 12060</name>
    <dbReference type="NCBI Taxonomy" id="742725"/>
    <lineage>
        <taxon>Bacteria</taxon>
        <taxon>Pseudomonadati</taxon>
        <taxon>Bacteroidota</taxon>
        <taxon>Bacteroidia</taxon>
        <taxon>Bacteroidales</taxon>
        <taxon>Rikenellaceae</taxon>
        <taxon>Alistipes</taxon>
    </lineage>
</organism>
<dbReference type="SUPFAM" id="SSF55729">
    <property type="entry name" value="Acyl-CoA N-acyltransferases (Nat)"/>
    <property type="match status" value="1"/>
</dbReference>
<dbReference type="GeneID" id="92816947"/>